<proteinExistence type="predicted"/>
<dbReference type="InterPro" id="IPR006311">
    <property type="entry name" value="TAT_signal"/>
</dbReference>
<sequence length="421" mass="43069">MSTQLTMSSSAADCCAEMTAMSRRGLFRGAALAGATTVFGGAVVTLSGEQAYAATPVESVIVVVSLRGAADGLSLVVPHADPAYYAARPSIAIPSGSLLAKDGFFGLHPALAPLLPMWNAGTLAAVHAAGLPAPNRSHFAAMEAVEDADPGSTDRVGWLNRVLGADAFTSPLNGVAFNPLLPTSLIGPEPALSMASLEQSLAGNAAYQPGTARSKSLATMWGSEPSSMGAGMRSTLSTTPALGTALAQPDRSSTYGSSDIGRALSSVARTLKAEIGVSLVTVDQGDWDMHTTLGTATKGPMLDNTTSLATAIAAFFTDLGALASKVTLVTISEFGRRVQENASGGLDHGWGNVMFLAGAGVKGGKYYGRWSGLQNTLDADVPVTTDYRSVLAEVVASRTKASTAAVFPGLTRERVGVMLGQ</sequence>
<gene>
    <name evidence="1" type="ORF">UFOPK2579_02062</name>
</gene>
<dbReference type="PANTHER" id="PTHR43737:SF1">
    <property type="entry name" value="DUF1501 DOMAIN-CONTAINING PROTEIN"/>
    <property type="match status" value="1"/>
</dbReference>
<organism evidence="1">
    <name type="scientific">freshwater metagenome</name>
    <dbReference type="NCBI Taxonomy" id="449393"/>
    <lineage>
        <taxon>unclassified sequences</taxon>
        <taxon>metagenomes</taxon>
        <taxon>ecological metagenomes</taxon>
    </lineage>
</organism>
<name>A0A6J6RDX2_9ZZZZ</name>
<dbReference type="AlphaFoldDB" id="A0A6J6RDX2"/>
<evidence type="ECO:0000313" key="1">
    <source>
        <dbReference type="EMBL" id="CAB4722241.1"/>
    </source>
</evidence>
<dbReference type="PROSITE" id="PS51318">
    <property type="entry name" value="TAT"/>
    <property type="match status" value="1"/>
</dbReference>
<accession>A0A6J6RDX2</accession>
<protein>
    <submittedName>
        <fullName evidence="1">Unannotated protein</fullName>
    </submittedName>
</protein>
<dbReference type="Pfam" id="PF07394">
    <property type="entry name" value="DUF1501"/>
    <property type="match status" value="1"/>
</dbReference>
<reference evidence="1" key="1">
    <citation type="submission" date="2020-05" db="EMBL/GenBank/DDBJ databases">
        <authorList>
            <person name="Chiriac C."/>
            <person name="Salcher M."/>
            <person name="Ghai R."/>
            <person name="Kavagutti S V."/>
        </authorList>
    </citation>
    <scope>NUCLEOTIDE SEQUENCE</scope>
</reference>
<dbReference type="InterPro" id="IPR010869">
    <property type="entry name" value="DUF1501"/>
</dbReference>
<dbReference type="EMBL" id="CAEZXR010000276">
    <property type="protein sequence ID" value="CAB4722241.1"/>
    <property type="molecule type" value="Genomic_DNA"/>
</dbReference>
<dbReference type="PANTHER" id="PTHR43737">
    <property type="entry name" value="BLL7424 PROTEIN"/>
    <property type="match status" value="1"/>
</dbReference>